<name>A0ABR2H027_9EUKA</name>
<dbReference type="InterPro" id="IPR032675">
    <property type="entry name" value="LRR_dom_sf"/>
</dbReference>
<evidence type="ECO:0008006" key="3">
    <source>
        <dbReference type="Google" id="ProtNLM"/>
    </source>
</evidence>
<sequence length="618" mass="70274">MSSENQSITVEKDNIAYSINKQENTASVRYCNIKCFDFIIPRSIIYNSKEYIVTSILEKAFFGSLAKSIQFASNSEIRTIERYSLNIKLESITIPSKLVDLQEGWCSTAPNLTRVNVSPQNPRYRSIDNKFIIGKKSIEQTNFDCFVFCSRDVKNIAIPSYIKHIDPYAFDKCKQLRSIQITDDSKLCSIGRSSFSYSSIVSITIPSKLVDLQEGWCNATPNLTRVNVSPNNPRYRSIGNKFIIGKTSIKQTSFDCFVFCSRDVKSITIPSCIKHISPFSFSDCKNLQKVEFASDSKLQTIENSAFSSSSIEAITIPSEVNRIGKSAFFNCAKLKRINLNSKLQTIENFAFASSSIESVGIPSNLIDLNEGWCNSTSKLNTISVSKNNPRYFCVDDQFIIGKSSLNSKNYDELVFCVRNVKNVVLPNFIEQICSFAFDECKQLQKFEIQNNSKLRLIEKSSFMKSSIKSIKIPPSVTKIGEFAFSQCMLQNIKITNDSNLQIIEKGSFQSTLIERIFIPQQVTKIGTRAFYNCKELKRIEITENSKLQIIGNLEFAFTSIESLTIPPQVRIIGENAFEYCTKLLIIEFNEKSKINYIDQKWFQNSESVIVMIHRNHFI</sequence>
<dbReference type="EMBL" id="JAPFFF010000051">
    <property type="protein sequence ID" value="KAK8839515.1"/>
    <property type="molecule type" value="Genomic_DNA"/>
</dbReference>
<reference evidence="1 2" key="1">
    <citation type="submission" date="2024-04" db="EMBL/GenBank/DDBJ databases">
        <title>Tritrichomonas musculus Genome.</title>
        <authorList>
            <person name="Alves-Ferreira E."/>
            <person name="Grigg M."/>
            <person name="Lorenzi H."/>
            <person name="Galac M."/>
        </authorList>
    </citation>
    <scope>NUCLEOTIDE SEQUENCE [LARGE SCALE GENOMIC DNA]</scope>
    <source>
        <strain evidence="1 2">EAF2021</strain>
    </source>
</reference>
<organism evidence="1 2">
    <name type="scientific">Tritrichomonas musculus</name>
    <dbReference type="NCBI Taxonomy" id="1915356"/>
    <lineage>
        <taxon>Eukaryota</taxon>
        <taxon>Metamonada</taxon>
        <taxon>Parabasalia</taxon>
        <taxon>Tritrichomonadida</taxon>
        <taxon>Tritrichomonadidae</taxon>
        <taxon>Tritrichomonas</taxon>
    </lineage>
</organism>
<proteinExistence type="predicted"/>
<dbReference type="SUPFAM" id="SSF52058">
    <property type="entry name" value="L domain-like"/>
    <property type="match status" value="2"/>
</dbReference>
<comment type="caution">
    <text evidence="1">The sequence shown here is derived from an EMBL/GenBank/DDBJ whole genome shotgun (WGS) entry which is preliminary data.</text>
</comment>
<dbReference type="InterPro" id="IPR053139">
    <property type="entry name" value="Surface_bspA-like"/>
</dbReference>
<keyword evidence="2" id="KW-1185">Reference proteome</keyword>
<gene>
    <name evidence="1" type="ORF">M9Y10_031874</name>
</gene>
<dbReference type="PANTHER" id="PTHR45661:SF3">
    <property type="entry name" value="IG-LIKE DOMAIN-CONTAINING PROTEIN"/>
    <property type="match status" value="1"/>
</dbReference>
<evidence type="ECO:0000313" key="1">
    <source>
        <dbReference type="EMBL" id="KAK8839515.1"/>
    </source>
</evidence>
<dbReference type="InterPro" id="IPR026906">
    <property type="entry name" value="LRR_5"/>
</dbReference>
<protein>
    <recommendedName>
        <fullName evidence="3">Surface antigen BspA-like</fullName>
    </recommendedName>
</protein>
<accession>A0ABR2H027</accession>
<evidence type="ECO:0000313" key="2">
    <source>
        <dbReference type="Proteomes" id="UP001470230"/>
    </source>
</evidence>
<dbReference type="PANTHER" id="PTHR45661">
    <property type="entry name" value="SURFACE ANTIGEN"/>
    <property type="match status" value="1"/>
</dbReference>
<dbReference type="Pfam" id="PF13306">
    <property type="entry name" value="LRR_5"/>
    <property type="match status" value="4"/>
</dbReference>
<dbReference type="Gene3D" id="3.80.10.10">
    <property type="entry name" value="Ribonuclease Inhibitor"/>
    <property type="match status" value="3"/>
</dbReference>
<dbReference type="Proteomes" id="UP001470230">
    <property type="component" value="Unassembled WGS sequence"/>
</dbReference>